<dbReference type="Proteomes" id="UP000663505">
    <property type="component" value="Chromosome"/>
</dbReference>
<dbReference type="Pfam" id="PF01258">
    <property type="entry name" value="zf-dskA_traR"/>
    <property type="match status" value="1"/>
</dbReference>
<evidence type="ECO:0000259" key="6">
    <source>
        <dbReference type="Pfam" id="PF01258"/>
    </source>
</evidence>
<sequence>MEDEANARRVLLNMKREITDRMSRTGRFGLDDAMRDELGELSMADNHPADVASELFERGKDLGLQRLMEQRLDEVERALVALEEGRYGVCQNCGRPIGAERMEANPLAVECIRCRERQEELGYDLVRPVEESFLMPFYGRSNLDHSDKNEFDGEDSWQAVARYNQRPGYDHEYDIPLDRDDMDDNEGIVDPMDRVSNEEYRAQRP</sequence>
<dbReference type="EMBL" id="CP071182">
    <property type="protein sequence ID" value="QSO49483.1"/>
    <property type="molecule type" value="Genomic_DNA"/>
</dbReference>
<dbReference type="PANTHER" id="PTHR33823">
    <property type="entry name" value="RNA POLYMERASE-BINDING TRANSCRIPTION FACTOR DKSA-RELATED"/>
    <property type="match status" value="1"/>
</dbReference>
<feature type="domain" description="Zinc finger DksA/TraR C4-type" evidence="6">
    <location>
        <begin position="85"/>
        <end position="119"/>
    </location>
</feature>
<evidence type="ECO:0000313" key="8">
    <source>
        <dbReference type="Proteomes" id="UP000663505"/>
    </source>
</evidence>
<gene>
    <name evidence="7" type="ORF">JZ786_11620</name>
</gene>
<evidence type="ECO:0000313" key="7">
    <source>
        <dbReference type="EMBL" id="QSO49483.1"/>
    </source>
</evidence>
<evidence type="ECO:0000256" key="5">
    <source>
        <dbReference type="SAM" id="MobiDB-lite"/>
    </source>
</evidence>
<dbReference type="PANTHER" id="PTHR33823:SF4">
    <property type="entry name" value="GENERAL STRESS PROTEIN 16O"/>
    <property type="match status" value="1"/>
</dbReference>
<dbReference type="InterPro" id="IPR037187">
    <property type="entry name" value="DnaK_N"/>
</dbReference>
<dbReference type="KEGG" id="afx:JZ786_11620"/>
<feature type="region of interest" description="Disordered" evidence="5">
    <location>
        <begin position="168"/>
        <end position="205"/>
    </location>
</feature>
<dbReference type="RefSeq" id="WP_206658794.1">
    <property type="nucleotide sequence ID" value="NZ_CP071182.1"/>
</dbReference>
<dbReference type="PROSITE" id="PS51128">
    <property type="entry name" value="ZF_DKSA_2"/>
    <property type="match status" value="1"/>
</dbReference>
<organism evidence="7 8">
    <name type="scientific">Alicyclobacillus mengziensis</name>
    <dbReference type="NCBI Taxonomy" id="2931921"/>
    <lineage>
        <taxon>Bacteria</taxon>
        <taxon>Bacillati</taxon>
        <taxon>Bacillota</taxon>
        <taxon>Bacilli</taxon>
        <taxon>Bacillales</taxon>
        <taxon>Alicyclobacillaceae</taxon>
        <taxon>Alicyclobacillus</taxon>
    </lineage>
</organism>
<dbReference type="InterPro" id="IPR014240">
    <property type="entry name" value="YteA"/>
</dbReference>
<dbReference type="AlphaFoldDB" id="A0A9X7W2D2"/>
<dbReference type="SUPFAM" id="SSF109635">
    <property type="entry name" value="DnaK suppressor protein DksA, alpha-hairpin domain"/>
    <property type="match status" value="1"/>
</dbReference>
<proteinExistence type="predicted"/>
<feature type="zinc finger region" description="dksA C4-type" evidence="4">
    <location>
        <begin position="90"/>
        <end position="114"/>
    </location>
</feature>
<dbReference type="InterPro" id="IPR000962">
    <property type="entry name" value="Znf_DskA_TraR"/>
</dbReference>
<dbReference type="SUPFAM" id="SSF57716">
    <property type="entry name" value="Glucocorticoid receptor-like (DNA-binding domain)"/>
    <property type="match status" value="1"/>
</dbReference>
<keyword evidence="8" id="KW-1185">Reference proteome</keyword>
<evidence type="ECO:0000256" key="3">
    <source>
        <dbReference type="ARBA" id="ARBA00022833"/>
    </source>
</evidence>
<dbReference type="Gene3D" id="1.20.120.910">
    <property type="entry name" value="DksA, coiled-coil domain"/>
    <property type="match status" value="1"/>
</dbReference>
<evidence type="ECO:0000256" key="1">
    <source>
        <dbReference type="ARBA" id="ARBA00022723"/>
    </source>
</evidence>
<feature type="compositionally biased region" description="Basic and acidic residues" evidence="5">
    <location>
        <begin position="168"/>
        <end position="179"/>
    </location>
</feature>
<feature type="compositionally biased region" description="Basic and acidic residues" evidence="5">
    <location>
        <begin position="191"/>
        <end position="205"/>
    </location>
</feature>
<evidence type="ECO:0000256" key="4">
    <source>
        <dbReference type="PROSITE-ProRule" id="PRU00510"/>
    </source>
</evidence>
<accession>A0A9X7W2D2</accession>
<keyword evidence="2" id="KW-0863">Zinc-finger</keyword>
<keyword evidence="3" id="KW-0862">Zinc</keyword>
<dbReference type="GO" id="GO:0008270">
    <property type="term" value="F:zinc ion binding"/>
    <property type="evidence" value="ECO:0007669"/>
    <property type="project" value="UniProtKB-KW"/>
</dbReference>
<reference evidence="7 8" key="1">
    <citation type="submission" date="2021-02" db="EMBL/GenBank/DDBJ databases">
        <title>Alicyclobacillus curvatus sp. nov. and Alicyclobacillus mengziensis sp. nov., two acidophilic bacteria isolated from acid mine drainage.</title>
        <authorList>
            <person name="Huang Y."/>
        </authorList>
    </citation>
    <scope>NUCLEOTIDE SEQUENCE [LARGE SCALE GENOMIC DNA]</scope>
    <source>
        <strain evidence="7 8">S30H14</strain>
    </source>
</reference>
<name>A0A9X7W2D2_9BACL</name>
<dbReference type="NCBIfam" id="TIGR02890">
    <property type="entry name" value="bacill_yteA"/>
    <property type="match status" value="1"/>
</dbReference>
<keyword evidence="1" id="KW-0479">Metal-binding</keyword>
<evidence type="ECO:0000256" key="2">
    <source>
        <dbReference type="ARBA" id="ARBA00022771"/>
    </source>
</evidence>
<protein>
    <submittedName>
        <fullName evidence="7">TraR/DksA C4-type zinc finger protein</fullName>
    </submittedName>
</protein>